<name>A0A2M6WB27_9BACT</name>
<sequence length="596" mass="66410">MKNINDLLQENRDTNDHSNGASNSISDSSQNNKDDSNLPPSNNYHESEPDKAAEALALKMKEMHDKRLEEELKHKATDLGFGYVNLKGIPITADTLQILTLEETRTKKIICFYFAPHGVARFAMISRDEKELRQIMAELKSRLEIAVEFFLTSEISFNSALKQYEAVPQIHETPHGVEITAEDLDKFSGQLTSLVDVMALIHSASTTELVAVIIAAGLKTDSSDIHIEAEVDGIKLRYRVDGVLHTAGVLDKSSWQQLISRLKLLSGLKLNIFDKPQDGRFSILLKDDKIDVRVSTLPTNYGESVVMRLLMSRVASLSLKDLGLEEKYYQLLQDQIKRPNGMLITTGPTGSGKTTTLYAVLNQLNTSETKIITIEDPIEYELKGVNQSQVDQNRDYTFAKGLRSIVRQDPDVIMVGEMRDLETVDIALNAALTGHLVFSTLHTNDAAGAIPRFLAMGAKPYLLAPALNLIIAQRLVRKLCDSCKKEMTLDNILLQKIKDSLGETLTRERIDLSAIKFYGPTGCDKCNGLGYKGRIGIFEMFTMDKEVEQVILSNEVSEYKIRDLARAKGMISLVEDGLLKAIRGITSVDEVFRVAE</sequence>
<feature type="domain" description="Bacterial type II secretion system protein E" evidence="5">
    <location>
        <begin position="406"/>
        <end position="420"/>
    </location>
</feature>
<dbReference type="GO" id="GO:0005524">
    <property type="term" value="F:ATP binding"/>
    <property type="evidence" value="ECO:0007669"/>
    <property type="project" value="UniProtKB-KW"/>
</dbReference>
<evidence type="ECO:0000256" key="1">
    <source>
        <dbReference type="ARBA" id="ARBA00006611"/>
    </source>
</evidence>
<organism evidence="6 7">
    <name type="scientific">Candidatus Kuenenbacteria bacterium CG10_big_fil_rev_8_21_14_0_10_36_11</name>
    <dbReference type="NCBI Taxonomy" id="1974618"/>
    <lineage>
        <taxon>Bacteria</taxon>
        <taxon>Candidatus Kueneniibacteriota</taxon>
    </lineage>
</organism>
<dbReference type="PANTHER" id="PTHR30258:SF3">
    <property type="entry name" value="SLL1921 PROTEIN"/>
    <property type="match status" value="1"/>
</dbReference>
<protein>
    <submittedName>
        <fullName evidence="6">Type II secretion system protein GspE</fullName>
    </submittedName>
</protein>
<feature type="region of interest" description="Disordered" evidence="4">
    <location>
        <begin position="1"/>
        <end position="49"/>
    </location>
</feature>
<dbReference type="Pfam" id="PF00437">
    <property type="entry name" value="T2SSE"/>
    <property type="match status" value="1"/>
</dbReference>
<evidence type="ECO:0000256" key="4">
    <source>
        <dbReference type="SAM" id="MobiDB-lite"/>
    </source>
</evidence>
<dbReference type="CDD" id="cd01129">
    <property type="entry name" value="PulE-GspE-like"/>
    <property type="match status" value="1"/>
</dbReference>
<evidence type="ECO:0000313" key="7">
    <source>
        <dbReference type="Proteomes" id="UP000231464"/>
    </source>
</evidence>
<dbReference type="Gene3D" id="3.40.50.300">
    <property type="entry name" value="P-loop containing nucleotide triphosphate hydrolases"/>
    <property type="match status" value="1"/>
</dbReference>
<dbReference type="SUPFAM" id="SSF52540">
    <property type="entry name" value="P-loop containing nucleoside triphosphate hydrolases"/>
    <property type="match status" value="1"/>
</dbReference>
<comment type="caution">
    <text evidence="6">The sequence shown here is derived from an EMBL/GenBank/DDBJ whole genome shotgun (WGS) entry which is preliminary data.</text>
</comment>
<dbReference type="Gene3D" id="3.30.450.90">
    <property type="match status" value="1"/>
</dbReference>
<reference evidence="7" key="1">
    <citation type="submission" date="2017-09" db="EMBL/GenBank/DDBJ databases">
        <title>Depth-based differentiation of microbial function through sediment-hosted aquifers and enrichment of novel symbionts in the deep terrestrial subsurface.</title>
        <authorList>
            <person name="Probst A.J."/>
            <person name="Ladd B."/>
            <person name="Jarett J.K."/>
            <person name="Geller-Mcgrath D.E."/>
            <person name="Sieber C.M.K."/>
            <person name="Emerson J.B."/>
            <person name="Anantharaman K."/>
            <person name="Thomas B.C."/>
            <person name="Malmstrom R."/>
            <person name="Stieglmeier M."/>
            <person name="Klingl A."/>
            <person name="Woyke T."/>
            <person name="Ryan C.M."/>
            <person name="Banfield J.F."/>
        </authorList>
    </citation>
    <scope>NUCLEOTIDE SEQUENCE [LARGE SCALE GENOMIC DNA]</scope>
</reference>
<feature type="compositionally biased region" description="Low complexity" evidence="4">
    <location>
        <begin position="18"/>
        <end position="31"/>
    </location>
</feature>
<dbReference type="PROSITE" id="PS00662">
    <property type="entry name" value="T2SP_E"/>
    <property type="match status" value="1"/>
</dbReference>
<evidence type="ECO:0000256" key="3">
    <source>
        <dbReference type="ARBA" id="ARBA00022840"/>
    </source>
</evidence>
<evidence type="ECO:0000259" key="5">
    <source>
        <dbReference type="PROSITE" id="PS00662"/>
    </source>
</evidence>
<keyword evidence="2" id="KW-0547">Nucleotide-binding</keyword>
<accession>A0A2M6WB27</accession>
<dbReference type="GO" id="GO:0005886">
    <property type="term" value="C:plasma membrane"/>
    <property type="evidence" value="ECO:0007669"/>
    <property type="project" value="TreeGrafter"/>
</dbReference>
<dbReference type="GO" id="GO:0016887">
    <property type="term" value="F:ATP hydrolysis activity"/>
    <property type="evidence" value="ECO:0007669"/>
    <property type="project" value="TreeGrafter"/>
</dbReference>
<dbReference type="PANTHER" id="PTHR30258">
    <property type="entry name" value="TYPE II SECRETION SYSTEM PROTEIN GSPE-RELATED"/>
    <property type="match status" value="1"/>
</dbReference>
<evidence type="ECO:0000313" key="6">
    <source>
        <dbReference type="EMBL" id="PIT89986.1"/>
    </source>
</evidence>
<gene>
    <name evidence="6" type="ORF">COU23_00980</name>
</gene>
<dbReference type="FunFam" id="3.40.50.300:FF:000398">
    <property type="entry name" value="Type IV pilus assembly ATPase PilB"/>
    <property type="match status" value="1"/>
</dbReference>
<dbReference type="InterPro" id="IPR027417">
    <property type="entry name" value="P-loop_NTPase"/>
</dbReference>
<proteinExistence type="inferred from homology"/>
<dbReference type="EMBL" id="PFBP01000015">
    <property type="protein sequence ID" value="PIT89986.1"/>
    <property type="molecule type" value="Genomic_DNA"/>
</dbReference>
<keyword evidence="3" id="KW-0067">ATP-binding</keyword>
<dbReference type="Proteomes" id="UP000231464">
    <property type="component" value="Unassembled WGS sequence"/>
</dbReference>
<evidence type="ECO:0000256" key="2">
    <source>
        <dbReference type="ARBA" id="ARBA00022741"/>
    </source>
</evidence>
<comment type="similarity">
    <text evidence="1">Belongs to the GSP E family.</text>
</comment>
<dbReference type="AlphaFoldDB" id="A0A2M6WB27"/>
<dbReference type="InterPro" id="IPR001482">
    <property type="entry name" value="T2SS/T4SS_dom"/>
</dbReference>